<feature type="transmembrane region" description="Helical" evidence="2">
    <location>
        <begin position="95"/>
        <end position="117"/>
    </location>
</feature>
<dbReference type="OrthoDB" id="9806952at2"/>
<name>A0A1I4QPF2_9BACT</name>
<dbReference type="Pfam" id="PF07698">
    <property type="entry name" value="7TM-7TMR_HD"/>
    <property type="match status" value="1"/>
</dbReference>
<keyword evidence="2" id="KW-0812">Transmembrane</keyword>
<feature type="transmembrane region" description="Helical" evidence="2">
    <location>
        <begin position="55"/>
        <end position="74"/>
    </location>
</feature>
<dbReference type="Proteomes" id="UP000199611">
    <property type="component" value="Unassembled WGS sequence"/>
</dbReference>
<accession>A0A1I4QPF2</accession>
<protein>
    <submittedName>
        <fullName evidence="4">HDIG domain-containing protein</fullName>
    </submittedName>
</protein>
<dbReference type="InterPro" id="IPR011621">
    <property type="entry name" value="Metal-dep_PHydrolase_7TM_intra"/>
</dbReference>
<keyword evidence="5" id="KW-1185">Reference proteome</keyword>
<evidence type="ECO:0000313" key="4">
    <source>
        <dbReference type="EMBL" id="SFM41563.1"/>
    </source>
</evidence>
<dbReference type="PANTHER" id="PTHR36442:SF1">
    <property type="entry name" value="CYCLIC-DI-AMP PHOSPHODIESTERASE PGPH"/>
    <property type="match status" value="1"/>
</dbReference>
<proteinExistence type="predicted"/>
<evidence type="ECO:0000256" key="1">
    <source>
        <dbReference type="SAM" id="MobiDB-lite"/>
    </source>
</evidence>
<dbReference type="NCBIfam" id="TIGR00277">
    <property type="entry name" value="HDIG"/>
    <property type="match status" value="1"/>
</dbReference>
<gene>
    <name evidence="4" type="ORF">SAMN05660836_00132</name>
</gene>
<keyword evidence="2" id="KW-0472">Membrane</keyword>
<dbReference type="Gene3D" id="1.10.3210.10">
    <property type="entry name" value="Hypothetical protein af1432"/>
    <property type="match status" value="1"/>
</dbReference>
<dbReference type="RefSeq" id="WP_093392656.1">
    <property type="nucleotide sequence ID" value="NZ_FOUU01000001.1"/>
</dbReference>
<evidence type="ECO:0000256" key="2">
    <source>
        <dbReference type="SAM" id="Phobius"/>
    </source>
</evidence>
<dbReference type="InterPro" id="IPR006674">
    <property type="entry name" value="HD_domain"/>
</dbReference>
<reference evidence="4 5" key="1">
    <citation type="submission" date="2016-10" db="EMBL/GenBank/DDBJ databases">
        <authorList>
            <person name="de Groot N.N."/>
        </authorList>
    </citation>
    <scope>NUCLEOTIDE SEQUENCE [LARGE SCALE GENOMIC DNA]</scope>
    <source>
        <strain evidence="4 5">DSM 9990</strain>
    </source>
</reference>
<feature type="transmembrane region" description="Helical" evidence="2">
    <location>
        <begin position="28"/>
        <end position="49"/>
    </location>
</feature>
<dbReference type="Pfam" id="PF01966">
    <property type="entry name" value="HD"/>
    <property type="match status" value="1"/>
</dbReference>
<dbReference type="EMBL" id="FOUU01000001">
    <property type="protein sequence ID" value="SFM41563.1"/>
    <property type="molecule type" value="Genomic_DNA"/>
</dbReference>
<evidence type="ECO:0000259" key="3">
    <source>
        <dbReference type="SMART" id="SM00471"/>
    </source>
</evidence>
<dbReference type="PANTHER" id="PTHR36442">
    <property type="entry name" value="CYCLIC-DI-AMP PHOSPHODIESTERASE PGPH"/>
    <property type="match status" value="1"/>
</dbReference>
<feature type="transmembrane region" description="Helical" evidence="2">
    <location>
        <begin position="179"/>
        <end position="197"/>
    </location>
</feature>
<dbReference type="SMART" id="SM00471">
    <property type="entry name" value="HDc"/>
    <property type="match status" value="1"/>
</dbReference>
<feature type="domain" description="HD/PDEase" evidence="3">
    <location>
        <begin position="286"/>
        <end position="453"/>
    </location>
</feature>
<feature type="transmembrane region" description="Helical" evidence="2">
    <location>
        <begin position="137"/>
        <end position="167"/>
    </location>
</feature>
<dbReference type="CDD" id="cd00077">
    <property type="entry name" value="HDc"/>
    <property type="match status" value="1"/>
</dbReference>
<feature type="compositionally biased region" description="Basic and acidic residues" evidence="1">
    <location>
        <begin position="404"/>
        <end position="421"/>
    </location>
</feature>
<dbReference type="InterPro" id="IPR003607">
    <property type="entry name" value="HD/PDEase_dom"/>
</dbReference>
<evidence type="ECO:0000313" key="5">
    <source>
        <dbReference type="Proteomes" id="UP000199611"/>
    </source>
</evidence>
<feature type="transmembrane region" description="Helical" evidence="2">
    <location>
        <begin position="203"/>
        <end position="223"/>
    </location>
</feature>
<feature type="transmembrane region" description="Helical" evidence="2">
    <location>
        <begin position="235"/>
        <end position="261"/>
    </location>
</feature>
<dbReference type="InterPro" id="IPR052722">
    <property type="entry name" value="PgpH_phosphodiesterase"/>
</dbReference>
<dbReference type="InterPro" id="IPR006675">
    <property type="entry name" value="HDIG_dom"/>
</dbReference>
<feature type="compositionally biased region" description="Polar residues" evidence="1">
    <location>
        <begin position="519"/>
        <end position="528"/>
    </location>
</feature>
<keyword evidence="2" id="KW-1133">Transmembrane helix</keyword>
<feature type="region of interest" description="Disordered" evidence="1">
    <location>
        <begin position="404"/>
        <end position="427"/>
    </location>
</feature>
<dbReference type="STRING" id="39841.SAMN05660836_00132"/>
<organism evidence="4 5">
    <name type="scientific">Thermodesulforhabdus norvegica</name>
    <dbReference type="NCBI Taxonomy" id="39841"/>
    <lineage>
        <taxon>Bacteria</taxon>
        <taxon>Pseudomonadati</taxon>
        <taxon>Thermodesulfobacteriota</taxon>
        <taxon>Syntrophobacteria</taxon>
        <taxon>Syntrophobacterales</taxon>
        <taxon>Thermodesulforhabdaceae</taxon>
        <taxon>Thermodesulforhabdus</taxon>
    </lineage>
</organism>
<dbReference type="SUPFAM" id="SSF109604">
    <property type="entry name" value="HD-domain/PDEase-like"/>
    <property type="match status" value="1"/>
</dbReference>
<sequence>MKEKENLSAKKIKKGKVFSERLGSNEGIVVFIGLCTVTFLSLLFVTGAFRGNQESWLRGLAIFLGFLILTGATLSVPYQIGAKHLFRKKLQKKDAVFLSSALCIEVGAIYCINWFQIHLADVPSMIVSSDELGLLTLLFPSVALPMIVVTFFNVSVAWVFSFVSSIFMSFIIGRNVEVLVYYTLGALFAVHLLYPYHDRIKPIRVGLWTGVFQGLLVLCVLIVDGSSVASEMALCFLAAVFGGILSGILASGLIPVAEYLFGYTTDTRLMELATLDHPLLQELLVHAPGTYQHSIIVGNMVEVAARSIGANALLAKVAAYFHDVGKIKKPLYFIENQFGCENRHDKLAPSMSSLILMSHVKDGVELARKYKLGKEIIEIIAQHHGTSLISYFYQKAVEAREKAQEQKKGTELPPVKEEDFRYPGPKPQTKEAGLVMLADMAEAACRSLPNPTPARVKGMVNKIINQAFVDGQLDECELTLRDLHQIAKHFHQILSTIHHRRIEYPAQEPSTRARETGNGRDSNQQQPAPSDRPEVPASAGGVDLKRLGLS</sequence>
<feature type="region of interest" description="Disordered" evidence="1">
    <location>
        <begin position="501"/>
        <end position="550"/>
    </location>
</feature>
<dbReference type="AlphaFoldDB" id="A0A1I4QPF2"/>